<dbReference type="Gene3D" id="1.10.1280.10">
    <property type="entry name" value="Di-copper center containing domain from catechol oxidase"/>
    <property type="match status" value="1"/>
</dbReference>
<dbReference type="Proteomes" id="UP000828390">
    <property type="component" value="Unassembled WGS sequence"/>
</dbReference>
<keyword evidence="3" id="KW-0732">Signal</keyword>
<reference evidence="5" key="2">
    <citation type="submission" date="2020-11" db="EMBL/GenBank/DDBJ databases">
        <authorList>
            <person name="McCartney M.A."/>
            <person name="Auch B."/>
            <person name="Kono T."/>
            <person name="Mallez S."/>
            <person name="Becker A."/>
            <person name="Gohl D.M."/>
            <person name="Silverstein K.A.T."/>
            <person name="Koren S."/>
            <person name="Bechman K.B."/>
            <person name="Herman A."/>
            <person name="Abrahante J.E."/>
            <person name="Garbe J."/>
        </authorList>
    </citation>
    <scope>NUCLEOTIDE SEQUENCE</scope>
    <source>
        <strain evidence="5">Duluth1</strain>
        <tissue evidence="5">Whole animal</tissue>
    </source>
</reference>
<proteinExistence type="predicted"/>
<feature type="signal peptide" evidence="3">
    <location>
        <begin position="1"/>
        <end position="20"/>
    </location>
</feature>
<dbReference type="PANTHER" id="PTHR11474">
    <property type="entry name" value="TYROSINASE FAMILY MEMBER"/>
    <property type="match status" value="1"/>
</dbReference>
<evidence type="ECO:0000256" key="3">
    <source>
        <dbReference type="SAM" id="SignalP"/>
    </source>
</evidence>
<evidence type="ECO:0000256" key="2">
    <source>
        <dbReference type="ARBA" id="ARBA00023008"/>
    </source>
</evidence>
<accession>A0A9D4E7C8</accession>
<comment type="caution">
    <text evidence="5">The sequence shown here is derived from an EMBL/GenBank/DDBJ whole genome shotgun (WGS) entry which is preliminary data.</text>
</comment>
<organism evidence="5 6">
    <name type="scientific">Dreissena polymorpha</name>
    <name type="common">Zebra mussel</name>
    <name type="synonym">Mytilus polymorpha</name>
    <dbReference type="NCBI Taxonomy" id="45954"/>
    <lineage>
        <taxon>Eukaryota</taxon>
        <taxon>Metazoa</taxon>
        <taxon>Spiralia</taxon>
        <taxon>Lophotrochozoa</taxon>
        <taxon>Mollusca</taxon>
        <taxon>Bivalvia</taxon>
        <taxon>Autobranchia</taxon>
        <taxon>Heteroconchia</taxon>
        <taxon>Euheterodonta</taxon>
        <taxon>Imparidentia</taxon>
        <taxon>Neoheterodontei</taxon>
        <taxon>Myida</taxon>
        <taxon>Dreissenoidea</taxon>
        <taxon>Dreissenidae</taxon>
        <taxon>Dreissena</taxon>
    </lineage>
</organism>
<evidence type="ECO:0000256" key="1">
    <source>
        <dbReference type="ARBA" id="ARBA00022723"/>
    </source>
</evidence>
<dbReference type="PROSITE" id="PS00498">
    <property type="entry name" value="TYROSINASE_2"/>
    <property type="match status" value="1"/>
</dbReference>
<keyword evidence="2" id="KW-0186">Copper</keyword>
<name>A0A9D4E7C8_DREPO</name>
<dbReference type="InterPro" id="IPR050316">
    <property type="entry name" value="Tyrosinase/Hemocyanin"/>
</dbReference>
<dbReference type="SUPFAM" id="SSF48056">
    <property type="entry name" value="Di-copper centre-containing domain"/>
    <property type="match status" value="1"/>
</dbReference>
<feature type="chain" id="PRO_5038372340" description="Tyrosinase copper-binding domain-containing protein" evidence="3">
    <location>
        <begin position="21"/>
        <end position="785"/>
    </location>
</feature>
<reference evidence="5" key="1">
    <citation type="journal article" date="2019" name="bioRxiv">
        <title>The Genome of the Zebra Mussel, Dreissena polymorpha: A Resource for Invasive Species Research.</title>
        <authorList>
            <person name="McCartney M.A."/>
            <person name="Auch B."/>
            <person name="Kono T."/>
            <person name="Mallez S."/>
            <person name="Zhang Y."/>
            <person name="Obille A."/>
            <person name="Becker A."/>
            <person name="Abrahante J.E."/>
            <person name="Garbe J."/>
            <person name="Badalamenti J.P."/>
            <person name="Herman A."/>
            <person name="Mangelson H."/>
            <person name="Liachko I."/>
            <person name="Sullivan S."/>
            <person name="Sone E.D."/>
            <person name="Koren S."/>
            <person name="Silverstein K.A.T."/>
            <person name="Beckman K.B."/>
            <person name="Gohl D.M."/>
        </authorList>
    </citation>
    <scope>NUCLEOTIDE SEQUENCE</scope>
    <source>
        <strain evidence="5">Duluth1</strain>
        <tissue evidence="5">Whole animal</tissue>
    </source>
</reference>
<gene>
    <name evidence="5" type="ORF">DPMN_175475</name>
</gene>
<dbReference type="PRINTS" id="PR00092">
    <property type="entry name" value="TYROSINASE"/>
</dbReference>
<protein>
    <recommendedName>
        <fullName evidence="4">Tyrosinase copper-binding domain-containing protein</fullName>
    </recommendedName>
</protein>
<dbReference type="OrthoDB" id="6132182at2759"/>
<dbReference type="AlphaFoldDB" id="A0A9D4E7C8"/>
<evidence type="ECO:0000259" key="4">
    <source>
        <dbReference type="PROSITE" id="PS00498"/>
    </source>
</evidence>
<keyword evidence="6" id="KW-1185">Reference proteome</keyword>
<dbReference type="GO" id="GO:0016491">
    <property type="term" value="F:oxidoreductase activity"/>
    <property type="evidence" value="ECO:0007669"/>
    <property type="project" value="InterPro"/>
</dbReference>
<dbReference type="GO" id="GO:0046872">
    <property type="term" value="F:metal ion binding"/>
    <property type="evidence" value="ECO:0007669"/>
    <property type="project" value="UniProtKB-KW"/>
</dbReference>
<evidence type="ECO:0000313" key="6">
    <source>
        <dbReference type="Proteomes" id="UP000828390"/>
    </source>
</evidence>
<feature type="domain" description="Tyrosinase copper-binding" evidence="4">
    <location>
        <begin position="309"/>
        <end position="320"/>
    </location>
</feature>
<dbReference type="EMBL" id="JAIWYP010000009">
    <property type="protein sequence ID" value="KAH3774103.1"/>
    <property type="molecule type" value="Genomic_DNA"/>
</dbReference>
<dbReference type="Pfam" id="PF00264">
    <property type="entry name" value="Tyrosinase"/>
    <property type="match status" value="1"/>
</dbReference>
<dbReference type="InterPro" id="IPR002227">
    <property type="entry name" value="Tyrosinase_Cu-bd"/>
</dbReference>
<dbReference type="InterPro" id="IPR008922">
    <property type="entry name" value="Di-copper_centre_dom_sf"/>
</dbReference>
<dbReference type="PANTHER" id="PTHR11474:SF126">
    <property type="entry name" value="TYROSINASE-LIKE PROTEIN TYR-1-RELATED"/>
    <property type="match status" value="1"/>
</dbReference>
<sequence>MHTAAVCLFLLSVLITYVYAVVETSDAPLHMAHCYGVMKKRTTLAKTPASAIQHFCDNNYMWMKAQEINIKRGVPQTAQTYIQHLYEGVVNRATLKQRVRRKRQAGDPTPAPTPKVRKEIRMMSDAEIKLFFDAVNSAKQNTTIAPNKYDALAEMHTGITSLSAHGGCNFHGWHRVYLHMFENALREEGPQFAEVTVPYWDSRLDNYMTGDKTRSALFSDRLMGNCSGQARGGIMRNGWESTTGTITRNCGTDGPLLNDEMVNNITKQTRMREICGEDSNIDHDWEFHHNGIHRWIDGQMAILDSAVYDPIFWIHHTFVDKVWEDFRKNQKRAGVDSQTDYPTNPTVMGAHELHLPEAALGFSDLRVIDGLSDIYTEEFYTYDPSPTCVDSTVGCGSKYLKCVENTDKKIDQSPFRCVARTLKEVEEYEAELNKPKPVECARVINITLPEYTHNSIDPVQNTFCMNGNSDISQWVYIPIKLILRRPPDYKSYGSYPVNGGKLDTRMGDIYSPSAYSNVQRYLRTRPEQPATYDECLESSDPTNTIYVKSVGLNYAGVYKEYAIMDKRLAITVATAYLAVRKPQSPTDTSVAILHAQDSCGRVCKPVCKVPGTEIFRPCSGAIKVTGGKPLQFGNTFGDAVLGVFDFDTDANCPQVKTETIIMSFYCDYGTEWFWPSVDPALKNEACDLGNGCKIAKSCAAAQNCTNGEVIECAGLCHMYAACFNQKLMLYQCRRGERYLKGRGCVDSRTNPCEYATTGPRGRREALRKRRNTIQRTKKINNNQYK</sequence>
<keyword evidence="1" id="KW-0479">Metal-binding</keyword>
<evidence type="ECO:0000313" key="5">
    <source>
        <dbReference type="EMBL" id="KAH3774103.1"/>
    </source>
</evidence>